<evidence type="ECO:0000256" key="1">
    <source>
        <dbReference type="ARBA" id="ARBA00004123"/>
    </source>
</evidence>
<evidence type="ECO:0000259" key="10">
    <source>
        <dbReference type="PROSITE" id="PS51017"/>
    </source>
</evidence>
<feature type="region of interest" description="Disordered" evidence="8">
    <location>
        <begin position="424"/>
        <end position="448"/>
    </location>
</feature>
<feature type="region of interest" description="Disordered" evidence="8">
    <location>
        <begin position="541"/>
        <end position="562"/>
    </location>
</feature>
<keyword evidence="5 7" id="KW-0539">Nucleus</keyword>
<evidence type="ECO:0000259" key="9">
    <source>
        <dbReference type="PROSITE" id="PS50110"/>
    </source>
</evidence>
<evidence type="ECO:0000256" key="8">
    <source>
        <dbReference type="SAM" id="MobiDB-lite"/>
    </source>
</evidence>
<feature type="compositionally biased region" description="Low complexity" evidence="8">
    <location>
        <begin position="430"/>
        <end position="443"/>
    </location>
</feature>
<dbReference type="Proteomes" id="UP000886520">
    <property type="component" value="Chromosome 13"/>
</dbReference>
<comment type="caution">
    <text evidence="11">The sequence shown here is derived from an EMBL/GenBank/DDBJ whole genome shotgun (WGS) entry which is preliminary data.</text>
</comment>
<comment type="subcellular location">
    <subcellularLocation>
        <location evidence="1 7">Nucleus</location>
    </subcellularLocation>
</comment>
<dbReference type="AlphaFoldDB" id="A0A9D4UPB1"/>
<dbReference type="GO" id="GO:0000160">
    <property type="term" value="P:phosphorelay signal transduction system"/>
    <property type="evidence" value="ECO:0007669"/>
    <property type="project" value="UniProtKB-KW"/>
</dbReference>
<comment type="similarity">
    <text evidence="2">Belongs to the ARR-like family.</text>
</comment>
<evidence type="ECO:0000256" key="5">
    <source>
        <dbReference type="ARBA" id="ARBA00023242"/>
    </source>
</evidence>
<dbReference type="PANTHER" id="PTHR43874">
    <property type="entry name" value="TWO-COMPONENT RESPONSE REGULATOR"/>
    <property type="match status" value="1"/>
</dbReference>
<dbReference type="SMART" id="SM00448">
    <property type="entry name" value="REC"/>
    <property type="match status" value="1"/>
</dbReference>
<organism evidence="11 12">
    <name type="scientific">Adiantum capillus-veneris</name>
    <name type="common">Maidenhair fern</name>
    <dbReference type="NCBI Taxonomy" id="13818"/>
    <lineage>
        <taxon>Eukaryota</taxon>
        <taxon>Viridiplantae</taxon>
        <taxon>Streptophyta</taxon>
        <taxon>Embryophyta</taxon>
        <taxon>Tracheophyta</taxon>
        <taxon>Polypodiopsida</taxon>
        <taxon>Polypodiidae</taxon>
        <taxon>Polypodiales</taxon>
        <taxon>Pteridineae</taxon>
        <taxon>Pteridaceae</taxon>
        <taxon>Vittarioideae</taxon>
        <taxon>Adiantum</taxon>
    </lineage>
</organism>
<dbReference type="GO" id="GO:0009736">
    <property type="term" value="P:cytokinin-activated signaling pathway"/>
    <property type="evidence" value="ECO:0007669"/>
    <property type="project" value="InterPro"/>
</dbReference>
<keyword evidence="4" id="KW-0090">Biological rhythms</keyword>
<dbReference type="EMBL" id="JABFUD020000013">
    <property type="protein sequence ID" value="KAI5071236.1"/>
    <property type="molecule type" value="Genomic_DNA"/>
</dbReference>
<name>A0A9D4UPB1_ADICA</name>
<dbReference type="GO" id="GO:0048511">
    <property type="term" value="P:rhythmic process"/>
    <property type="evidence" value="ECO:0007669"/>
    <property type="project" value="UniProtKB-KW"/>
</dbReference>
<feature type="domain" description="CCT" evidence="10">
    <location>
        <begin position="626"/>
        <end position="668"/>
    </location>
</feature>
<evidence type="ECO:0000256" key="2">
    <source>
        <dbReference type="ARBA" id="ARBA00010330"/>
    </source>
</evidence>
<dbReference type="OrthoDB" id="60033at2759"/>
<dbReference type="Pfam" id="PF06203">
    <property type="entry name" value="CCT"/>
    <property type="match status" value="1"/>
</dbReference>
<dbReference type="InterPro" id="IPR045279">
    <property type="entry name" value="ARR-like"/>
</dbReference>
<keyword evidence="6" id="KW-0597">Phosphoprotein</keyword>
<sequence length="681" mass="74892">MENTSRGEDSLTSSSGDQATNFKGWERFLPKRPLRVLVVEDDSSTRQIICALLSKCGYEVSCATDGSKAWELLEQSKQTFDLVLADAMMPVLSGTDLLVKIMSSDAHRDIPVIMMSAHDSLDMVFKCLLKGAKDFLVKPLRKNELRNLWQHVWRRNHAFGSQGDAHAKKRKASRNLSSGDISNDNFSVSSGIDAQNAHKDEKDAQFTGVCQTDLESKQSCPKHECNQMSSAKVTAQTDEHRPLLEQRSEFPATTEASEAFGTSAKAFDFFGTMTSESVVEHVSSTANLVKEIMTSSQNCQVLELTLRRTSPSGNAENDLAAKQGVRQSNCSAFSKYTSSTTQPCIVSCASLPNDQSTYGCGLSGNTPPSNDGPRPSLENCGAVNDRTMLNSTTLHFPKATHFQHGMQIGNSPFSHLPACCDEDSRQLQGNSSSNFKSPSINSSTANSRHPGFKENVLIGNVQLRTLDLQKEVNVSGSIWCSNGSDKEDFSSSNAKFGQLLPCSNADCMRTDTDKYGLYEHSNKALNVDGIANGKTDGSLHDLPPYTMVSGRGSNDCSDRGSSMLEEHMTGRSVECVAAQDGHSLSGRHCMNESNRMDMDSCGVHAHDESNASDQKPLVYDYRSSFREAALHKFREKRKMRCFEKKVRYQSRKKLAEQRPRVKGQFVRRATFESAAAVNTTS</sequence>
<dbReference type="Pfam" id="PF00072">
    <property type="entry name" value="Response_reg"/>
    <property type="match status" value="1"/>
</dbReference>
<evidence type="ECO:0000256" key="4">
    <source>
        <dbReference type="ARBA" id="ARBA00023108"/>
    </source>
</evidence>
<dbReference type="PANTHER" id="PTHR43874:SF125">
    <property type="entry name" value="TWO-COMPONENT RESPONSE REGULATOR-LIKE APRR7"/>
    <property type="match status" value="1"/>
</dbReference>
<dbReference type="InterPro" id="IPR010402">
    <property type="entry name" value="CCT_domain"/>
</dbReference>
<dbReference type="InterPro" id="IPR001789">
    <property type="entry name" value="Sig_transdc_resp-reg_receiver"/>
</dbReference>
<feature type="region of interest" description="Disordered" evidence="8">
    <location>
        <begin position="160"/>
        <end position="182"/>
    </location>
</feature>
<gene>
    <name evidence="11" type="ORF">GOP47_0013487</name>
</gene>
<feature type="modified residue" description="4-aspartylphosphate" evidence="6">
    <location>
        <position position="86"/>
    </location>
</feature>
<keyword evidence="3" id="KW-0902">Two-component regulatory system</keyword>
<protein>
    <submittedName>
        <fullName evidence="11">Uncharacterized protein</fullName>
    </submittedName>
</protein>
<evidence type="ECO:0000256" key="3">
    <source>
        <dbReference type="ARBA" id="ARBA00023012"/>
    </source>
</evidence>
<dbReference type="PROSITE" id="PS50110">
    <property type="entry name" value="RESPONSE_REGULATORY"/>
    <property type="match status" value="1"/>
</dbReference>
<evidence type="ECO:0000313" key="11">
    <source>
        <dbReference type="EMBL" id="KAI5071236.1"/>
    </source>
</evidence>
<reference evidence="11" key="1">
    <citation type="submission" date="2021-01" db="EMBL/GenBank/DDBJ databases">
        <title>Adiantum capillus-veneris genome.</title>
        <authorList>
            <person name="Fang Y."/>
            <person name="Liao Q."/>
        </authorList>
    </citation>
    <scope>NUCLEOTIDE SEQUENCE</scope>
    <source>
        <strain evidence="11">H3</strain>
        <tissue evidence="11">Leaf</tissue>
    </source>
</reference>
<dbReference type="SUPFAM" id="SSF52172">
    <property type="entry name" value="CheY-like"/>
    <property type="match status" value="1"/>
</dbReference>
<feature type="domain" description="Response regulatory" evidence="9">
    <location>
        <begin position="35"/>
        <end position="153"/>
    </location>
</feature>
<evidence type="ECO:0000313" key="12">
    <source>
        <dbReference type="Proteomes" id="UP000886520"/>
    </source>
</evidence>
<evidence type="ECO:0000256" key="7">
    <source>
        <dbReference type="PROSITE-ProRule" id="PRU00357"/>
    </source>
</evidence>
<dbReference type="GO" id="GO:0005634">
    <property type="term" value="C:nucleus"/>
    <property type="evidence" value="ECO:0007669"/>
    <property type="project" value="UniProtKB-SubCell"/>
</dbReference>
<keyword evidence="12" id="KW-1185">Reference proteome</keyword>
<dbReference type="PROSITE" id="PS51017">
    <property type="entry name" value="CCT"/>
    <property type="match status" value="1"/>
</dbReference>
<dbReference type="InterPro" id="IPR011006">
    <property type="entry name" value="CheY-like_superfamily"/>
</dbReference>
<accession>A0A9D4UPB1</accession>
<proteinExistence type="inferred from homology"/>
<dbReference type="Gene3D" id="3.40.50.2300">
    <property type="match status" value="1"/>
</dbReference>
<evidence type="ECO:0000256" key="6">
    <source>
        <dbReference type="PROSITE-ProRule" id="PRU00169"/>
    </source>
</evidence>